<reference evidence="1" key="1">
    <citation type="submission" date="2023-01" db="EMBL/GenBank/DDBJ databases">
        <title>Exophiala dermititidis isolated from Cystic Fibrosis Patient.</title>
        <authorList>
            <person name="Kurbessoian T."/>
            <person name="Crocker A."/>
            <person name="Murante D."/>
            <person name="Hogan D.A."/>
            <person name="Stajich J.E."/>
        </authorList>
    </citation>
    <scope>NUCLEOTIDE SEQUENCE</scope>
    <source>
        <strain evidence="1">Ex8</strain>
    </source>
</reference>
<dbReference type="AlphaFoldDB" id="A0AAN6EQV6"/>
<accession>A0AAN6EQV6</accession>
<organism evidence="1 2">
    <name type="scientific">Exophiala dermatitidis</name>
    <name type="common">Black yeast-like fungus</name>
    <name type="synonym">Wangiella dermatitidis</name>
    <dbReference type="NCBI Taxonomy" id="5970"/>
    <lineage>
        <taxon>Eukaryota</taxon>
        <taxon>Fungi</taxon>
        <taxon>Dikarya</taxon>
        <taxon>Ascomycota</taxon>
        <taxon>Pezizomycotina</taxon>
        <taxon>Eurotiomycetes</taxon>
        <taxon>Chaetothyriomycetidae</taxon>
        <taxon>Chaetothyriales</taxon>
        <taxon>Herpotrichiellaceae</taxon>
        <taxon>Exophiala</taxon>
    </lineage>
</organism>
<evidence type="ECO:0000313" key="1">
    <source>
        <dbReference type="EMBL" id="KAJ8988646.1"/>
    </source>
</evidence>
<protein>
    <submittedName>
        <fullName evidence="1">Uncharacterized protein</fullName>
    </submittedName>
</protein>
<sequence>MPQAFRYKRSTLACLPWMLTKPPTTSFLKWSHFSSLDTDRTGQDVCIIPQTEDYLSSYPLLKTASFALLIRQRAVWLAASGWFVRGLLFRSGKGPRIEHGHANLKEHRSLSLFNRRHLSESFGGRFRYLHSI</sequence>
<dbReference type="Proteomes" id="UP001161757">
    <property type="component" value="Unassembled WGS sequence"/>
</dbReference>
<dbReference type="EMBL" id="JAJGCB010000017">
    <property type="protein sequence ID" value="KAJ8988646.1"/>
    <property type="molecule type" value="Genomic_DNA"/>
</dbReference>
<evidence type="ECO:0000313" key="2">
    <source>
        <dbReference type="Proteomes" id="UP001161757"/>
    </source>
</evidence>
<name>A0AAN6EQV6_EXODE</name>
<proteinExistence type="predicted"/>
<comment type="caution">
    <text evidence="1">The sequence shown here is derived from an EMBL/GenBank/DDBJ whole genome shotgun (WGS) entry which is preliminary data.</text>
</comment>
<gene>
    <name evidence="1" type="ORF">HRR80_007278</name>
</gene>